<keyword evidence="1" id="KW-0805">Transcription regulation</keyword>
<dbReference type="Pfam" id="PF00392">
    <property type="entry name" value="GntR"/>
    <property type="match status" value="1"/>
</dbReference>
<keyword evidence="3" id="KW-0804">Transcription</keyword>
<sequence length="214" mass="25219">MEINIVQPLYQQVYREFKKLILTGQILPGEKIVMSQLAEKYKISRTPLREALRQLQTEGLIVQDHTSMKVVELNKSDFLELFHCRLLLEKEVIRMIVTEITEDELAKVYEVLLESKKAIEAGDTFKILELNTQFHELLIMSCSNQQLAHLLNHVRSLLLIYRANINKKPQYYQEIYHEHMEIYKTVKSRDVEQSIKVIENHLLNDQKRGLTISE</sequence>
<dbReference type="SUPFAM" id="SSF48008">
    <property type="entry name" value="GntR ligand-binding domain-like"/>
    <property type="match status" value="1"/>
</dbReference>
<evidence type="ECO:0000256" key="2">
    <source>
        <dbReference type="ARBA" id="ARBA00023125"/>
    </source>
</evidence>
<evidence type="ECO:0000256" key="1">
    <source>
        <dbReference type="ARBA" id="ARBA00023015"/>
    </source>
</evidence>
<feature type="domain" description="HTH gntR-type" evidence="4">
    <location>
        <begin position="7"/>
        <end position="74"/>
    </location>
</feature>
<evidence type="ECO:0000256" key="3">
    <source>
        <dbReference type="ARBA" id="ARBA00023163"/>
    </source>
</evidence>
<dbReference type="PROSITE" id="PS50949">
    <property type="entry name" value="HTH_GNTR"/>
    <property type="match status" value="1"/>
</dbReference>
<keyword evidence="2" id="KW-0238">DNA-binding</keyword>
<dbReference type="InterPro" id="IPR008920">
    <property type="entry name" value="TF_FadR/GntR_C"/>
</dbReference>
<dbReference type="Gene3D" id="1.10.10.10">
    <property type="entry name" value="Winged helix-like DNA-binding domain superfamily/Winged helix DNA-binding domain"/>
    <property type="match status" value="1"/>
</dbReference>
<dbReference type="InterPro" id="IPR011711">
    <property type="entry name" value="GntR_C"/>
</dbReference>
<dbReference type="RefSeq" id="WP_191158518.1">
    <property type="nucleotide sequence ID" value="NZ_JACXAI010000014.1"/>
</dbReference>
<dbReference type="GO" id="GO:0003700">
    <property type="term" value="F:DNA-binding transcription factor activity"/>
    <property type="evidence" value="ECO:0007669"/>
    <property type="project" value="InterPro"/>
</dbReference>
<evidence type="ECO:0000313" key="6">
    <source>
        <dbReference type="Proteomes" id="UP000626844"/>
    </source>
</evidence>
<protein>
    <submittedName>
        <fullName evidence="5">GntR family transcriptional regulator</fullName>
    </submittedName>
</protein>
<dbReference type="InterPro" id="IPR036390">
    <property type="entry name" value="WH_DNA-bd_sf"/>
</dbReference>
<dbReference type="AlphaFoldDB" id="A0A926NH08"/>
<organism evidence="5 6">
    <name type="scientific">Metabacillus arenae</name>
    <dbReference type="NCBI Taxonomy" id="2771434"/>
    <lineage>
        <taxon>Bacteria</taxon>
        <taxon>Bacillati</taxon>
        <taxon>Bacillota</taxon>
        <taxon>Bacilli</taxon>
        <taxon>Bacillales</taxon>
        <taxon>Bacillaceae</taxon>
        <taxon>Metabacillus</taxon>
    </lineage>
</organism>
<dbReference type="Gene3D" id="1.20.120.530">
    <property type="entry name" value="GntR ligand-binding domain-like"/>
    <property type="match status" value="1"/>
</dbReference>
<dbReference type="SMART" id="SM00895">
    <property type="entry name" value="FCD"/>
    <property type="match status" value="1"/>
</dbReference>
<accession>A0A926NH08</accession>
<comment type="caution">
    <text evidence="5">The sequence shown here is derived from an EMBL/GenBank/DDBJ whole genome shotgun (WGS) entry which is preliminary data.</text>
</comment>
<evidence type="ECO:0000259" key="4">
    <source>
        <dbReference type="PROSITE" id="PS50949"/>
    </source>
</evidence>
<dbReference type="GO" id="GO:0003677">
    <property type="term" value="F:DNA binding"/>
    <property type="evidence" value="ECO:0007669"/>
    <property type="project" value="UniProtKB-KW"/>
</dbReference>
<keyword evidence="6" id="KW-1185">Reference proteome</keyword>
<proteinExistence type="predicted"/>
<reference evidence="5" key="1">
    <citation type="submission" date="2020-09" db="EMBL/GenBank/DDBJ databases">
        <title>A novel bacterium of genus Bacillus, isolated from South China Sea.</title>
        <authorList>
            <person name="Huang H."/>
            <person name="Mo K."/>
            <person name="Hu Y."/>
        </authorList>
    </citation>
    <scope>NUCLEOTIDE SEQUENCE</scope>
    <source>
        <strain evidence="5">IB182487</strain>
    </source>
</reference>
<evidence type="ECO:0000313" key="5">
    <source>
        <dbReference type="EMBL" id="MBD1380920.1"/>
    </source>
</evidence>
<dbReference type="PANTHER" id="PTHR43537:SF5">
    <property type="entry name" value="UXU OPERON TRANSCRIPTIONAL REGULATOR"/>
    <property type="match status" value="1"/>
</dbReference>
<dbReference type="Proteomes" id="UP000626844">
    <property type="component" value="Unassembled WGS sequence"/>
</dbReference>
<dbReference type="Pfam" id="PF07729">
    <property type="entry name" value="FCD"/>
    <property type="match status" value="1"/>
</dbReference>
<dbReference type="PANTHER" id="PTHR43537">
    <property type="entry name" value="TRANSCRIPTIONAL REGULATOR, GNTR FAMILY"/>
    <property type="match status" value="1"/>
</dbReference>
<dbReference type="InterPro" id="IPR036388">
    <property type="entry name" value="WH-like_DNA-bd_sf"/>
</dbReference>
<dbReference type="SUPFAM" id="SSF46785">
    <property type="entry name" value="Winged helix' DNA-binding domain"/>
    <property type="match status" value="1"/>
</dbReference>
<dbReference type="CDD" id="cd07377">
    <property type="entry name" value="WHTH_GntR"/>
    <property type="match status" value="1"/>
</dbReference>
<gene>
    <name evidence="5" type="ORF">IC621_11820</name>
</gene>
<dbReference type="PRINTS" id="PR00035">
    <property type="entry name" value="HTHGNTR"/>
</dbReference>
<dbReference type="InterPro" id="IPR000524">
    <property type="entry name" value="Tscrpt_reg_HTH_GntR"/>
</dbReference>
<name>A0A926NH08_9BACI</name>
<dbReference type="SMART" id="SM00345">
    <property type="entry name" value="HTH_GNTR"/>
    <property type="match status" value="1"/>
</dbReference>
<dbReference type="EMBL" id="JACXAI010000014">
    <property type="protein sequence ID" value="MBD1380920.1"/>
    <property type="molecule type" value="Genomic_DNA"/>
</dbReference>